<dbReference type="InterPro" id="IPR006175">
    <property type="entry name" value="YjgF/YER057c/UK114"/>
</dbReference>
<evidence type="ECO:0000256" key="11">
    <source>
        <dbReference type="ARBA" id="ARBA00032849"/>
    </source>
</evidence>
<dbReference type="FunFam" id="3.30.1330.40:FF:000010">
    <property type="entry name" value="Diphthine--ammonia ligase"/>
    <property type="match status" value="1"/>
</dbReference>
<comment type="pathway">
    <text evidence="1">Protein modification; peptidyl-diphthamide biosynthesis.</text>
</comment>
<gene>
    <name evidence="16" type="primary">dph6</name>
</gene>
<comment type="catalytic activity">
    <reaction evidence="12">
        <text>diphthine-[translation elongation factor 2] + NH4(+) + ATP = diphthamide-[translation elongation factor 2] + AMP + diphosphate + H(+)</text>
        <dbReference type="Rhea" id="RHEA:19753"/>
        <dbReference type="Rhea" id="RHEA-COMP:10172"/>
        <dbReference type="Rhea" id="RHEA-COMP:10174"/>
        <dbReference type="ChEBI" id="CHEBI:15378"/>
        <dbReference type="ChEBI" id="CHEBI:16692"/>
        <dbReference type="ChEBI" id="CHEBI:28938"/>
        <dbReference type="ChEBI" id="CHEBI:30616"/>
        <dbReference type="ChEBI" id="CHEBI:33019"/>
        <dbReference type="ChEBI" id="CHEBI:82696"/>
        <dbReference type="ChEBI" id="CHEBI:456215"/>
        <dbReference type="EC" id="6.3.1.14"/>
    </reaction>
</comment>
<dbReference type="FunFam" id="3.30.1330.40:FF:000012">
    <property type="entry name" value="diphthine--ammonia ligase isoform X1"/>
    <property type="match status" value="1"/>
</dbReference>
<evidence type="ECO:0000313" key="16">
    <source>
        <dbReference type="RefSeq" id="XP_012678284.2"/>
    </source>
</evidence>
<dbReference type="GeneID" id="105896107"/>
<dbReference type="Gene3D" id="3.90.1490.10">
    <property type="entry name" value="putative n-type atp pyrophosphatase, domain 2"/>
    <property type="match status" value="1"/>
</dbReference>
<dbReference type="InterPro" id="IPR002761">
    <property type="entry name" value="Diphthami_syn_dom"/>
</dbReference>
<keyword evidence="7" id="KW-0067">ATP-binding</keyword>
<dbReference type="SUPFAM" id="SSF52402">
    <property type="entry name" value="Adenine nucleotide alpha hydrolases-like"/>
    <property type="match status" value="1"/>
</dbReference>
<dbReference type="CDD" id="cd01994">
    <property type="entry name" value="AANH_PF0828-like"/>
    <property type="match status" value="1"/>
</dbReference>
<dbReference type="Pfam" id="PF01902">
    <property type="entry name" value="Diphthami_syn_2"/>
    <property type="match status" value="1"/>
</dbReference>
<dbReference type="GO" id="GO:0017183">
    <property type="term" value="P:protein histidyl modification to diphthamide"/>
    <property type="evidence" value="ECO:0007669"/>
    <property type="project" value="UniProtKB-UniPathway"/>
</dbReference>
<keyword evidence="5 16" id="KW-0436">Ligase</keyword>
<feature type="domain" description="Diphthamide synthase" evidence="14">
    <location>
        <begin position="1"/>
        <end position="231"/>
    </location>
</feature>
<evidence type="ECO:0000313" key="15">
    <source>
        <dbReference type="Proteomes" id="UP000515152"/>
    </source>
</evidence>
<dbReference type="UniPathway" id="UPA00559"/>
<dbReference type="FunFam" id="3.90.1490.10:FF:000001">
    <property type="entry name" value="Diphthine--ammonia ligase"/>
    <property type="match status" value="1"/>
</dbReference>
<comment type="similarity">
    <text evidence="2">Belongs to the Diphthine--ammonia ligase family.</text>
</comment>
<dbReference type="FunFam" id="3.40.50.620:FF:000069">
    <property type="entry name" value="diphthine--ammonia ligase"/>
    <property type="match status" value="1"/>
</dbReference>
<protein>
    <recommendedName>
        <fullName evidence="4">Diphthine--ammonia ligase</fullName>
        <ecNumber evidence="3">6.3.1.14</ecNumber>
    </recommendedName>
    <alternativeName>
        <fullName evidence="9">ATP-binding domain-containing protein 4</fullName>
    </alternativeName>
    <alternativeName>
        <fullName evidence="8">Diphthamide synthase</fullName>
    </alternativeName>
    <alternativeName>
        <fullName evidence="10">Diphthamide synthetase</fullName>
    </alternativeName>
    <alternativeName>
        <fullName evidence="11">Protein DPH6 homolog</fullName>
    </alternativeName>
</protein>
<evidence type="ECO:0000256" key="5">
    <source>
        <dbReference type="ARBA" id="ARBA00022598"/>
    </source>
</evidence>
<proteinExistence type="inferred from homology"/>
<dbReference type="InterPro" id="IPR030662">
    <property type="entry name" value="DPH6/MJ0570"/>
</dbReference>
<evidence type="ECO:0000256" key="8">
    <source>
        <dbReference type="ARBA" id="ARBA00029814"/>
    </source>
</evidence>
<dbReference type="AlphaFoldDB" id="A0A6P3VQI2"/>
<name>A0A6P3VQI2_CLUHA</name>
<dbReference type="SUPFAM" id="SSF55298">
    <property type="entry name" value="YjgF-like"/>
    <property type="match status" value="2"/>
</dbReference>
<dbReference type="GO" id="GO:0017178">
    <property type="term" value="F:diphthine-ammonia ligase activity"/>
    <property type="evidence" value="ECO:0007669"/>
    <property type="project" value="UniProtKB-EC"/>
</dbReference>
<evidence type="ECO:0000256" key="2">
    <source>
        <dbReference type="ARBA" id="ARBA00008496"/>
    </source>
</evidence>
<evidence type="ECO:0000256" key="9">
    <source>
        <dbReference type="ARBA" id="ARBA00031202"/>
    </source>
</evidence>
<evidence type="ECO:0000256" key="6">
    <source>
        <dbReference type="ARBA" id="ARBA00022741"/>
    </source>
</evidence>
<sequence length="700" mass="76608">MKVVALISGGKDSCYNMMQCVAAGHTIVALANLRPANHKDELDSYMYQTVGHQAIDLYAEAMDLPMYRRTIEGSSLDIGREYSQREGDEVEDLYHLLKQVKEKESVEAVSVGAILSDYQRVRVENVCSRLQLQPLAYLWRRDQESLLSEMISCGVHALLIKVAAFGLDPEKHLGKSLAEMEPHLKQLSQKYGVHICGEGGEYETFTTNCPLFKKKIVIDTMETVIHSADAFAPVGYLRFTQMHTEDKGQGPTESPLPLGTCPCQSAIDKMTEEAEYAGKTEAIQEEFTSNGDLSCQRGHEPTPAHSPRSVAGYQWITGISGARREEQEEEEEEEGESGGIRAQTEWAFTMLQAELQKGEWEMKDIVLVHLYVRDMADFKELNAIYVSHFGSSPPARVCVEAPLPVGLLLQMDCLLHAWAQAPSEGCFQTREAMHVQSLSHWAPANIGPYSQAVRVDDAVFCAGQIALVPCSMQLVAGGAALQAQLCFSHMAHVLEAVSSSLTLRHALQAHCYVTQPGHVPAVRATWQRILEHGKEDCYGEPEVHCGPLVVSVVPSLPRGAAVELHVTAVQDDPTERIFSQTTTQVPGAILSCQLVQASNGHSATLSLAVRTSSDSAEPEVVLKAISSAFQDSVKKLDRQLSPLCCRAFFKLSTAVGQQLAAGLGECLKQSCSQASPAVVLVPVRDLPDRGVLHLSCWLCV</sequence>
<evidence type="ECO:0000256" key="1">
    <source>
        <dbReference type="ARBA" id="ARBA00005156"/>
    </source>
</evidence>
<evidence type="ECO:0000259" key="14">
    <source>
        <dbReference type="Pfam" id="PF01902"/>
    </source>
</evidence>
<evidence type="ECO:0000256" key="13">
    <source>
        <dbReference type="SAM" id="MobiDB-lite"/>
    </source>
</evidence>
<dbReference type="RefSeq" id="XP_012678284.2">
    <property type="nucleotide sequence ID" value="XM_012822830.3"/>
</dbReference>
<accession>A0A6P3VQI2</accession>
<dbReference type="CTD" id="89978"/>
<dbReference type="InterPro" id="IPR035959">
    <property type="entry name" value="RutC-like_sf"/>
</dbReference>
<dbReference type="EC" id="6.3.1.14" evidence="3"/>
<feature type="region of interest" description="Disordered" evidence="13">
    <location>
        <begin position="321"/>
        <end position="343"/>
    </location>
</feature>
<dbReference type="GO" id="GO:0005524">
    <property type="term" value="F:ATP binding"/>
    <property type="evidence" value="ECO:0007669"/>
    <property type="project" value="UniProtKB-KW"/>
</dbReference>
<dbReference type="NCBIfam" id="TIGR00290">
    <property type="entry name" value="MJ0570_dom"/>
    <property type="match status" value="1"/>
</dbReference>
<reference evidence="16" key="1">
    <citation type="submission" date="2025-08" db="UniProtKB">
        <authorList>
            <consortium name="RefSeq"/>
        </authorList>
    </citation>
    <scope>IDENTIFICATION</scope>
</reference>
<evidence type="ECO:0000256" key="12">
    <source>
        <dbReference type="ARBA" id="ARBA00048108"/>
    </source>
</evidence>
<feature type="compositionally biased region" description="Acidic residues" evidence="13">
    <location>
        <begin position="327"/>
        <end position="336"/>
    </location>
</feature>
<dbReference type="Gene3D" id="3.40.50.620">
    <property type="entry name" value="HUPs"/>
    <property type="match status" value="1"/>
</dbReference>
<dbReference type="OrthoDB" id="686384at2759"/>
<keyword evidence="15" id="KW-1185">Reference proteome</keyword>
<dbReference type="PANTHER" id="PTHR12196:SF2">
    <property type="entry name" value="DIPHTHINE--AMMONIA LIGASE"/>
    <property type="match status" value="1"/>
</dbReference>
<dbReference type="Gene3D" id="3.30.1330.40">
    <property type="entry name" value="RutC-like"/>
    <property type="match status" value="2"/>
</dbReference>
<evidence type="ECO:0000256" key="10">
    <source>
        <dbReference type="ARBA" id="ARBA00031552"/>
    </source>
</evidence>
<evidence type="ECO:0000256" key="7">
    <source>
        <dbReference type="ARBA" id="ARBA00022840"/>
    </source>
</evidence>
<evidence type="ECO:0000256" key="4">
    <source>
        <dbReference type="ARBA" id="ARBA00018426"/>
    </source>
</evidence>
<dbReference type="Pfam" id="PF01042">
    <property type="entry name" value="Ribonuc_L-PSP"/>
    <property type="match status" value="2"/>
</dbReference>
<dbReference type="KEGG" id="char:105896107"/>
<dbReference type="InterPro" id="IPR014729">
    <property type="entry name" value="Rossmann-like_a/b/a_fold"/>
</dbReference>
<dbReference type="CDD" id="cd06156">
    <property type="entry name" value="eu_AANH_C_2"/>
    <property type="match status" value="1"/>
</dbReference>
<dbReference type="Proteomes" id="UP000515152">
    <property type="component" value="Chromosome 14"/>
</dbReference>
<organism evidence="15 16">
    <name type="scientific">Clupea harengus</name>
    <name type="common">Atlantic herring</name>
    <dbReference type="NCBI Taxonomy" id="7950"/>
    <lineage>
        <taxon>Eukaryota</taxon>
        <taxon>Metazoa</taxon>
        <taxon>Chordata</taxon>
        <taxon>Craniata</taxon>
        <taxon>Vertebrata</taxon>
        <taxon>Euteleostomi</taxon>
        <taxon>Actinopterygii</taxon>
        <taxon>Neopterygii</taxon>
        <taxon>Teleostei</taxon>
        <taxon>Clupei</taxon>
        <taxon>Clupeiformes</taxon>
        <taxon>Clupeoidei</taxon>
        <taxon>Clupeidae</taxon>
        <taxon>Clupea</taxon>
    </lineage>
</organism>
<dbReference type="PANTHER" id="PTHR12196">
    <property type="entry name" value="DOMAIN OF UNKNOWN FUNCTION 71 DUF71 -CONTAINING PROTEIN"/>
    <property type="match status" value="1"/>
</dbReference>
<keyword evidence="6" id="KW-0547">Nucleotide-binding</keyword>
<evidence type="ECO:0000256" key="3">
    <source>
        <dbReference type="ARBA" id="ARBA00012089"/>
    </source>
</evidence>
<dbReference type="CDD" id="cd06155">
    <property type="entry name" value="eu_AANH_C_1"/>
    <property type="match status" value="1"/>
</dbReference>